<dbReference type="Proteomes" id="UP000177117">
    <property type="component" value="Unassembled WGS sequence"/>
</dbReference>
<proteinExistence type="predicted"/>
<gene>
    <name evidence="1" type="ORF">A2650_04115</name>
</gene>
<dbReference type="AlphaFoldDB" id="A0A1F8EKY7"/>
<dbReference type="EMBL" id="MGJD01000016">
    <property type="protein sequence ID" value="OGN00696.1"/>
    <property type="molecule type" value="Genomic_DNA"/>
</dbReference>
<evidence type="ECO:0000313" key="2">
    <source>
        <dbReference type="Proteomes" id="UP000177117"/>
    </source>
</evidence>
<comment type="caution">
    <text evidence="1">The sequence shown here is derived from an EMBL/GenBank/DDBJ whole genome shotgun (WGS) entry which is preliminary data.</text>
</comment>
<organism evidence="1 2">
    <name type="scientific">Candidatus Yanofskybacteria bacterium RIFCSPHIGHO2_01_FULL_41_53</name>
    <dbReference type="NCBI Taxonomy" id="1802663"/>
    <lineage>
        <taxon>Bacteria</taxon>
        <taxon>Candidatus Yanofskyibacteriota</taxon>
    </lineage>
</organism>
<accession>A0A1F8EKY7</accession>
<sequence>MERERIPRVDDFLRRIKAPGVIVPDSAKDFGMYERMDQAFEGLHDRLEELRRNYGRLGYSAQNLMSDLSKAFIEATQNGDEEDMAFFDHDMDVLTEGFEEVTAEGEIAEVGNRFSRTIWQERHEAELFNRIWSVIIGVTDQIPNLTPWQTFGSKGGNVQAFLYGYLDVVSELAKAVTDEQSKISTVEEEFRLFERYLAVASSIALKLSEYRHVPGYVINNAYGRWAAYTTKLRTVYGTIAHVRREYNLRRSIQRMIKATITRLEDDGR</sequence>
<protein>
    <submittedName>
        <fullName evidence="1">Uncharacterized protein</fullName>
    </submittedName>
</protein>
<evidence type="ECO:0000313" key="1">
    <source>
        <dbReference type="EMBL" id="OGN00696.1"/>
    </source>
</evidence>
<name>A0A1F8EKY7_9BACT</name>
<reference evidence="1 2" key="1">
    <citation type="journal article" date="2016" name="Nat. Commun.">
        <title>Thousands of microbial genomes shed light on interconnected biogeochemical processes in an aquifer system.</title>
        <authorList>
            <person name="Anantharaman K."/>
            <person name="Brown C.T."/>
            <person name="Hug L.A."/>
            <person name="Sharon I."/>
            <person name="Castelle C.J."/>
            <person name="Probst A.J."/>
            <person name="Thomas B.C."/>
            <person name="Singh A."/>
            <person name="Wilkins M.J."/>
            <person name="Karaoz U."/>
            <person name="Brodie E.L."/>
            <person name="Williams K.H."/>
            <person name="Hubbard S.S."/>
            <person name="Banfield J.F."/>
        </authorList>
    </citation>
    <scope>NUCLEOTIDE SEQUENCE [LARGE SCALE GENOMIC DNA]</scope>
</reference>